<evidence type="ECO:0000313" key="1">
    <source>
        <dbReference type="EMBL" id="KMQ84179.1"/>
    </source>
</evidence>
<dbReference type="Proteomes" id="UP000036403">
    <property type="component" value="Unassembled WGS sequence"/>
</dbReference>
<dbReference type="AlphaFoldDB" id="A0A0J7K1L0"/>
<organism evidence="1 2">
    <name type="scientific">Lasius niger</name>
    <name type="common">Black garden ant</name>
    <dbReference type="NCBI Taxonomy" id="67767"/>
    <lineage>
        <taxon>Eukaryota</taxon>
        <taxon>Metazoa</taxon>
        <taxon>Ecdysozoa</taxon>
        <taxon>Arthropoda</taxon>
        <taxon>Hexapoda</taxon>
        <taxon>Insecta</taxon>
        <taxon>Pterygota</taxon>
        <taxon>Neoptera</taxon>
        <taxon>Endopterygota</taxon>
        <taxon>Hymenoptera</taxon>
        <taxon>Apocrita</taxon>
        <taxon>Aculeata</taxon>
        <taxon>Formicoidea</taxon>
        <taxon>Formicidae</taxon>
        <taxon>Formicinae</taxon>
        <taxon>Lasius</taxon>
        <taxon>Lasius</taxon>
    </lineage>
</organism>
<dbReference type="EMBL" id="LBMM01017178">
    <property type="protein sequence ID" value="KMQ84179.1"/>
    <property type="molecule type" value="Genomic_DNA"/>
</dbReference>
<name>A0A0J7K1L0_LASNI</name>
<keyword evidence="2" id="KW-1185">Reference proteome</keyword>
<proteinExistence type="predicted"/>
<comment type="caution">
    <text evidence="1">The sequence shown here is derived from an EMBL/GenBank/DDBJ whole genome shotgun (WGS) entry which is preliminary data.</text>
</comment>
<sequence length="135" mass="15972">MPKEPCDWEHLPIRRIFGSAIKEKIMQPIENVAHENNIFTNAFSDKDVILSDPIKKNFIKEDSSAREFQKQALFKLNIILYKMERMENILYGFENKNKFTNEIEESDIQFPLVTVSDLNNFEEQLQESQFKNKVV</sequence>
<gene>
    <name evidence="1" type="ORF">RF55_18245</name>
</gene>
<dbReference type="PaxDb" id="67767-A0A0J7K1L0"/>
<evidence type="ECO:0000313" key="2">
    <source>
        <dbReference type="Proteomes" id="UP000036403"/>
    </source>
</evidence>
<reference evidence="1 2" key="1">
    <citation type="submission" date="2015-04" db="EMBL/GenBank/DDBJ databases">
        <title>Lasius niger genome sequencing.</title>
        <authorList>
            <person name="Konorov E.A."/>
            <person name="Nikitin M.A."/>
            <person name="Kirill M.V."/>
            <person name="Chang P."/>
        </authorList>
    </citation>
    <scope>NUCLEOTIDE SEQUENCE [LARGE SCALE GENOMIC DNA]</scope>
    <source>
        <tissue evidence="1">Whole</tissue>
    </source>
</reference>
<accession>A0A0J7K1L0</accession>
<protein>
    <submittedName>
        <fullName evidence="1">Anaerobic ntp large subunit</fullName>
    </submittedName>
</protein>